<dbReference type="AlphaFoldDB" id="A0A7W7KPJ4"/>
<feature type="transmembrane region" description="Helical" evidence="1">
    <location>
        <begin position="21"/>
        <end position="43"/>
    </location>
</feature>
<dbReference type="InterPro" id="IPR012902">
    <property type="entry name" value="N_methyl_site"/>
</dbReference>
<accession>A0A7W7KPJ4</accession>
<dbReference type="NCBIfam" id="TIGR02523">
    <property type="entry name" value="type_IV_pilV"/>
    <property type="match status" value="1"/>
</dbReference>
<dbReference type="InterPro" id="IPR013362">
    <property type="entry name" value="Pilus_4_PilV"/>
</dbReference>
<gene>
    <name evidence="2" type="ORF">HNP46_005510</name>
</gene>
<dbReference type="Proteomes" id="UP000566995">
    <property type="component" value="Unassembled WGS sequence"/>
</dbReference>
<organism evidence="2 3">
    <name type="scientific">Pseudomonas nitroreducens</name>
    <dbReference type="NCBI Taxonomy" id="46680"/>
    <lineage>
        <taxon>Bacteria</taxon>
        <taxon>Pseudomonadati</taxon>
        <taxon>Pseudomonadota</taxon>
        <taxon>Gammaproteobacteria</taxon>
        <taxon>Pseudomonadales</taxon>
        <taxon>Pseudomonadaceae</taxon>
        <taxon>Pseudomonas</taxon>
    </lineage>
</organism>
<dbReference type="NCBIfam" id="TIGR02532">
    <property type="entry name" value="IV_pilin_GFxxxE"/>
    <property type="match status" value="1"/>
</dbReference>
<sequence length="168" mass="18002">MRNPFRGEAKGMDSRLPARGFSLVELLVSVLILSVGLLGLAGLQSVSVAAGYSSLQRSQASWLASEMTDLLRANPTAARAGAYNLDFAEPGAGCPSSVAGSRAQLDLGQWRKALCTALGDSASGLVQVSRAGELYRVEVGVRWDDSRTQRRLADEVEHWATFTYRTAL</sequence>
<evidence type="ECO:0000256" key="1">
    <source>
        <dbReference type="SAM" id="Phobius"/>
    </source>
</evidence>
<reference evidence="2 3" key="1">
    <citation type="submission" date="2020-08" db="EMBL/GenBank/DDBJ databases">
        <title>Functional genomics of gut bacteria from endangered species of beetles.</title>
        <authorList>
            <person name="Carlos-Shanley C."/>
        </authorList>
    </citation>
    <scope>NUCLEOTIDE SEQUENCE [LARGE SCALE GENOMIC DNA]</scope>
    <source>
        <strain evidence="2 3">S00179</strain>
    </source>
</reference>
<proteinExistence type="predicted"/>
<dbReference type="EMBL" id="JACHLI010000029">
    <property type="protein sequence ID" value="MBB4866605.1"/>
    <property type="molecule type" value="Genomic_DNA"/>
</dbReference>
<protein>
    <submittedName>
        <fullName evidence="2">Type IV pilus assembly protein PilV</fullName>
    </submittedName>
</protein>
<name>A0A7W7KPJ4_PSENT</name>
<keyword evidence="1" id="KW-1133">Transmembrane helix</keyword>
<dbReference type="RefSeq" id="WP_184595243.1">
    <property type="nucleotide sequence ID" value="NZ_JACHLI010000029.1"/>
</dbReference>
<evidence type="ECO:0000313" key="2">
    <source>
        <dbReference type="EMBL" id="MBB4866605.1"/>
    </source>
</evidence>
<keyword evidence="1" id="KW-0472">Membrane</keyword>
<evidence type="ECO:0000313" key="3">
    <source>
        <dbReference type="Proteomes" id="UP000566995"/>
    </source>
</evidence>
<keyword evidence="1" id="KW-0812">Transmembrane</keyword>
<dbReference type="PROSITE" id="PS00409">
    <property type="entry name" value="PROKAR_NTER_METHYL"/>
    <property type="match status" value="1"/>
</dbReference>
<dbReference type="Pfam" id="PF07963">
    <property type="entry name" value="N_methyl"/>
    <property type="match status" value="1"/>
</dbReference>
<comment type="caution">
    <text evidence="2">The sequence shown here is derived from an EMBL/GenBank/DDBJ whole genome shotgun (WGS) entry which is preliminary data.</text>
</comment>